<feature type="compositionally biased region" description="Low complexity" evidence="1">
    <location>
        <begin position="212"/>
        <end position="224"/>
    </location>
</feature>
<protein>
    <recommendedName>
        <fullName evidence="3">DUF4097 domain-containing protein</fullName>
    </recommendedName>
</protein>
<keyword evidence="2" id="KW-0812">Transmembrane</keyword>
<feature type="region of interest" description="Disordered" evidence="1">
    <location>
        <begin position="1"/>
        <end position="55"/>
    </location>
</feature>
<keyword evidence="5" id="KW-1185">Reference proteome</keyword>
<dbReference type="Proteomes" id="UP000078544">
    <property type="component" value="Unassembled WGS sequence"/>
</dbReference>
<evidence type="ECO:0000313" key="4">
    <source>
        <dbReference type="EMBL" id="KZZ94928.1"/>
    </source>
</evidence>
<feature type="domain" description="DUF4097" evidence="3">
    <location>
        <begin position="468"/>
        <end position="686"/>
    </location>
</feature>
<dbReference type="InterPro" id="IPR025164">
    <property type="entry name" value="Toastrack_DUF4097"/>
</dbReference>
<keyword evidence="2" id="KW-0472">Membrane</keyword>
<feature type="region of interest" description="Disordered" evidence="1">
    <location>
        <begin position="116"/>
        <end position="164"/>
    </location>
</feature>
<name>A0A168B810_9HYPO</name>
<evidence type="ECO:0000313" key="5">
    <source>
        <dbReference type="Proteomes" id="UP000078544"/>
    </source>
</evidence>
<feature type="transmembrane region" description="Helical" evidence="2">
    <location>
        <begin position="301"/>
        <end position="322"/>
    </location>
</feature>
<dbReference type="OrthoDB" id="3539644at2759"/>
<accession>A0A168B810</accession>
<feature type="region of interest" description="Disordered" evidence="1">
    <location>
        <begin position="198"/>
        <end position="233"/>
    </location>
</feature>
<comment type="caution">
    <text evidence="4">The sequence shown here is derived from an EMBL/GenBank/DDBJ whole genome shotgun (WGS) entry which is preliminary data.</text>
</comment>
<feature type="compositionally biased region" description="Basic residues" evidence="1">
    <location>
        <begin position="148"/>
        <end position="160"/>
    </location>
</feature>
<feature type="compositionally biased region" description="Low complexity" evidence="1">
    <location>
        <begin position="116"/>
        <end position="140"/>
    </location>
</feature>
<dbReference type="AlphaFoldDB" id="A0A168B810"/>
<proteinExistence type="predicted"/>
<keyword evidence="2" id="KW-1133">Transmembrane helix</keyword>
<evidence type="ECO:0000259" key="3">
    <source>
        <dbReference type="Pfam" id="PF13349"/>
    </source>
</evidence>
<reference evidence="4 5" key="1">
    <citation type="journal article" date="2016" name="Genome Biol. Evol.">
        <title>Divergent and convergent evolution of fungal pathogenicity.</title>
        <authorList>
            <person name="Shang Y."/>
            <person name="Xiao G."/>
            <person name="Zheng P."/>
            <person name="Cen K."/>
            <person name="Zhan S."/>
            <person name="Wang C."/>
        </authorList>
    </citation>
    <scope>NUCLEOTIDE SEQUENCE [LARGE SCALE GENOMIC DNA]</scope>
    <source>
        <strain evidence="4 5">RCEF 2490</strain>
    </source>
</reference>
<sequence>MPAPYSDNIYSDMGDDSASDPGDGRDDALSPTDGYFRASEASGAEGPTSDYASELGFADNRGQHWRTSSRVPNVLVEDPTLFQRSAGKDKEAEAEHERLLSRDHHLRFYEDRPFAPQGQAASASASASSGRRPAGTSASSLVTSPPHGHLHHHHHHHHRTSVHEEAPLFLARHSAQDPCANSPIDTGLLARSATFNHAHHDPSTHQRHLQEAPPAYSPSATSSPLNSDSLGYQTFSHLSTDNQRQNGSSNSVNMGVFQEHDTLLSRPLQSMGGSPNGPTMTRWQRIKRVTRSPQSRIRLKALLSVAVVLSIFVAIFGGISLGSESPRHRQIPRNVNREIVKAPDMKEQGDLQWRPIGQCRNTPHKFENVVSQLAFDSRSSLTIEQKVDSRGSPRGRSPNISGQVYLRPSKKTSGAGSVVVQVMSNDEKLKVDTKITRQPDGKQSIRLTTPGDVPWWVGNAEGPCIVIRVTVFVPQNANIASLHVDVVQLDVNLVNGLVLGSVAAPFIKTISGNVIAPRAPDIEADVWPYLLQSRKIIVKTISGDVDGWFPLYDLLQIDTTSGDVNVQVAPEVADSGSALSAILAINSLSGSVYVNEPFEAVPSRDYMAKIDTKSGDIRAWIVMASRAEIESFSGALDLQILPVLSQGMQRPTLRTKTKSGDVTVGVRDPVEVDSQGKMNRTPSASAALSQLQSSHQSISGDSRLFYPASWTGKFRGTAVSGKLSARGRDLQLTPPRRRGLKLIEGQKGNGQSIIEMKSISGSTQLQVGSL</sequence>
<dbReference type="EMBL" id="AZGY01000010">
    <property type="protein sequence ID" value="KZZ94928.1"/>
    <property type="molecule type" value="Genomic_DNA"/>
</dbReference>
<evidence type="ECO:0000256" key="1">
    <source>
        <dbReference type="SAM" id="MobiDB-lite"/>
    </source>
</evidence>
<organism evidence="4 5">
    <name type="scientific">Moelleriella libera RCEF 2490</name>
    <dbReference type="NCBI Taxonomy" id="1081109"/>
    <lineage>
        <taxon>Eukaryota</taxon>
        <taxon>Fungi</taxon>
        <taxon>Dikarya</taxon>
        <taxon>Ascomycota</taxon>
        <taxon>Pezizomycotina</taxon>
        <taxon>Sordariomycetes</taxon>
        <taxon>Hypocreomycetidae</taxon>
        <taxon>Hypocreales</taxon>
        <taxon>Clavicipitaceae</taxon>
        <taxon>Moelleriella</taxon>
    </lineage>
</organism>
<dbReference type="Pfam" id="PF13349">
    <property type="entry name" value="DUF4097"/>
    <property type="match status" value="1"/>
</dbReference>
<gene>
    <name evidence="4" type="ORF">AAL_05039</name>
</gene>
<dbReference type="STRING" id="1081109.A0A168B810"/>
<evidence type="ECO:0000256" key="2">
    <source>
        <dbReference type="SAM" id="Phobius"/>
    </source>
</evidence>
<feature type="compositionally biased region" description="Basic and acidic residues" evidence="1">
    <location>
        <begin position="198"/>
        <end position="210"/>
    </location>
</feature>
<feature type="region of interest" description="Disordered" evidence="1">
    <location>
        <begin position="384"/>
        <end position="403"/>
    </location>
</feature>